<proteinExistence type="predicted"/>
<evidence type="ECO:0000313" key="2">
    <source>
        <dbReference type="EMBL" id="NJP96655.1"/>
    </source>
</evidence>
<evidence type="ECO:0000313" key="3">
    <source>
        <dbReference type="Proteomes" id="UP000696294"/>
    </source>
</evidence>
<feature type="region of interest" description="Disordered" evidence="1">
    <location>
        <begin position="43"/>
        <end position="86"/>
    </location>
</feature>
<reference evidence="2 3" key="1">
    <citation type="submission" date="2020-03" db="EMBL/GenBank/DDBJ databases">
        <title>WGS of actinomycetes isolated from Thailand.</title>
        <authorList>
            <person name="Thawai C."/>
        </authorList>
    </citation>
    <scope>NUCLEOTIDE SEQUENCE [LARGE SCALE GENOMIC DNA]</scope>
    <source>
        <strain evidence="2 3">FMUSA5-5</strain>
    </source>
</reference>
<organism evidence="2 3">
    <name type="scientific">Nonomuraea composti</name>
    <dbReference type="NCBI Taxonomy" id="2720023"/>
    <lineage>
        <taxon>Bacteria</taxon>
        <taxon>Bacillati</taxon>
        <taxon>Actinomycetota</taxon>
        <taxon>Actinomycetes</taxon>
        <taxon>Streptosporangiales</taxon>
        <taxon>Streptosporangiaceae</taxon>
        <taxon>Nonomuraea</taxon>
    </lineage>
</organism>
<gene>
    <name evidence="2" type="ORF">HCN51_45735</name>
</gene>
<sequence length="86" mass="9398">MIKQMIGKPYLADHFAALPGLWSRLSRLRHSWAVPALSKMSALPPREQLGSERVDQAAPRARAQPGIQPEPDRMAELGEGSQLVAG</sequence>
<dbReference type="RefSeq" id="WP_168018192.1">
    <property type="nucleotide sequence ID" value="NZ_JAATEP010000052.1"/>
</dbReference>
<protein>
    <submittedName>
        <fullName evidence="2">Uncharacterized protein</fullName>
    </submittedName>
</protein>
<keyword evidence="3" id="KW-1185">Reference proteome</keyword>
<dbReference type="Proteomes" id="UP000696294">
    <property type="component" value="Unassembled WGS sequence"/>
</dbReference>
<name>A0ABX1BFY7_9ACTN</name>
<comment type="caution">
    <text evidence="2">The sequence shown here is derived from an EMBL/GenBank/DDBJ whole genome shotgun (WGS) entry which is preliminary data.</text>
</comment>
<accession>A0ABX1BFY7</accession>
<dbReference type="EMBL" id="JAATEP010000052">
    <property type="protein sequence ID" value="NJP96655.1"/>
    <property type="molecule type" value="Genomic_DNA"/>
</dbReference>
<evidence type="ECO:0000256" key="1">
    <source>
        <dbReference type="SAM" id="MobiDB-lite"/>
    </source>
</evidence>